<name>A0A8S3WYL3_PARAO</name>
<gene>
    <name evidence="7" type="ORF">PAPOLLO_LOCUS11638</name>
</gene>
<feature type="transmembrane region" description="Helical" evidence="5">
    <location>
        <begin position="61"/>
        <end position="85"/>
    </location>
</feature>
<dbReference type="PANTHER" id="PTHR20952">
    <property type="entry name" value="ADP-RIBOSYLATION-LIKE FACTOR 6-INTERACTING PROTEIN"/>
    <property type="match status" value="1"/>
</dbReference>
<accession>A0A8S3WYL3</accession>
<dbReference type="InterPro" id="IPR052114">
    <property type="entry name" value="ER_autophagy_membrane_reg"/>
</dbReference>
<comment type="subcellular location">
    <subcellularLocation>
        <location evidence="1">Membrane</location>
        <topology evidence="1">Multi-pass membrane protein</topology>
    </subcellularLocation>
</comment>
<feature type="transmembrane region" description="Helical" evidence="5">
    <location>
        <begin position="151"/>
        <end position="167"/>
    </location>
</feature>
<proteinExistence type="predicted"/>
<feature type="transmembrane region" description="Helical" evidence="5">
    <location>
        <begin position="36"/>
        <end position="55"/>
    </location>
</feature>
<evidence type="ECO:0000259" key="6">
    <source>
        <dbReference type="Pfam" id="PF24456"/>
    </source>
</evidence>
<dbReference type="GO" id="GO:0005783">
    <property type="term" value="C:endoplasmic reticulum"/>
    <property type="evidence" value="ECO:0007669"/>
    <property type="project" value="UniProtKB-ARBA"/>
</dbReference>
<comment type="caution">
    <text evidence="7">The sequence shown here is derived from an EMBL/GenBank/DDBJ whole genome shotgun (WGS) entry which is preliminary data.</text>
</comment>
<keyword evidence="2 5" id="KW-0812">Transmembrane</keyword>
<evidence type="ECO:0000313" key="7">
    <source>
        <dbReference type="EMBL" id="CAG4988512.1"/>
    </source>
</evidence>
<keyword evidence="4 5" id="KW-0472">Membrane</keyword>
<organism evidence="7 8">
    <name type="scientific">Parnassius apollo</name>
    <name type="common">Apollo butterfly</name>
    <name type="synonym">Papilio apollo</name>
    <dbReference type="NCBI Taxonomy" id="110799"/>
    <lineage>
        <taxon>Eukaryota</taxon>
        <taxon>Metazoa</taxon>
        <taxon>Ecdysozoa</taxon>
        <taxon>Arthropoda</taxon>
        <taxon>Hexapoda</taxon>
        <taxon>Insecta</taxon>
        <taxon>Pterygota</taxon>
        <taxon>Neoptera</taxon>
        <taxon>Endopterygota</taxon>
        <taxon>Lepidoptera</taxon>
        <taxon>Glossata</taxon>
        <taxon>Ditrysia</taxon>
        <taxon>Papilionoidea</taxon>
        <taxon>Papilionidae</taxon>
        <taxon>Parnassiinae</taxon>
        <taxon>Parnassini</taxon>
        <taxon>Parnassius</taxon>
        <taxon>Parnassius</taxon>
    </lineage>
</organism>
<evidence type="ECO:0000256" key="3">
    <source>
        <dbReference type="ARBA" id="ARBA00022989"/>
    </source>
</evidence>
<dbReference type="InterPro" id="IPR057282">
    <property type="entry name" value="RETREG1-3-like_RHD"/>
</dbReference>
<evidence type="ECO:0000256" key="5">
    <source>
        <dbReference type="SAM" id="Phobius"/>
    </source>
</evidence>
<dbReference type="AlphaFoldDB" id="A0A8S3WYL3"/>
<dbReference type="OrthoDB" id="6416122at2759"/>
<reference evidence="7" key="1">
    <citation type="submission" date="2021-04" db="EMBL/GenBank/DDBJ databases">
        <authorList>
            <person name="Tunstrom K."/>
        </authorList>
    </citation>
    <scope>NUCLEOTIDE SEQUENCE</scope>
</reference>
<evidence type="ECO:0000256" key="4">
    <source>
        <dbReference type="ARBA" id="ARBA00023136"/>
    </source>
</evidence>
<dbReference type="GO" id="GO:0016020">
    <property type="term" value="C:membrane"/>
    <property type="evidence" value="ECO:0007669"/>
    <property type="project" value="UniProtKB-SubCell"/>
</dbReference>
<keyword evidence="3 5" id="KW-1133">Transmembrane helix</keyword>
<sequence>MSQDQEQQVKTLKRLLEGWRMALLPLKAVFLWEQRWHPCAIVASITLAYLIIWLLDLNFLATIAIVGLVVNFIDFLVPFICNIIYSPGSWTGQNEKMFEEICRSLVTQYNKILHSIHTFYSLRENSPCMYYIMSITMSCTLAWMASSINNIFLLYIFSIVILLWPGVQHRGIFNTLLSLVNMAPKVPSLKTE</sequence>
<dbReference type="Proteomes" id="UP000691718">
    <property type="component" value="Unassembled WGS sequence"/>
</dbReference>
<dbReference type="EMBL" id="CAJQZP010000851">
    <property type="protein sequence ID" value="CAG4988512.1"/>
    <property type="molecule type" value="Genomic_DNA"/>
</dbReference>
<keyword evidence="8" id="KW-1185">Reference proteome</keyword>
<evidence type="ECO:0000256" key="2">
    <source>
        <dbReference type="ARBA" id="ARBA00022692"/>
    </source>
</evidence>
<dbReference type="Pfam" id="PF24456">
    <property type="entry name" value="RHD_RETREG1-3"/>
    <property type="match status" value="1"/>
</dbReference>
<evidence type="ECO:0000313" key="8">
    <source>
        <dbReference type="Proteomes" id="UP000691718"/>
    </source>
</evidence>
<dbReference type="PANTHER" id="PTHR20952:SF0">
    <property type="entry name" value="ADP-RIBOSYLATION FACTOR-LIKE PROTEIN 6-INTERACTING PROTEIN 1"/>
    <property type="match status" value="1"/>
</dbReference>
<feature type="domain" description="RETREG1-3/ARL6IP-like N-terminal reticulon-homology" evidence="6">
    <location>
        <begin position="21"/>
        <end position="177"/>
    </location>
</feature>
<protein>
    <submittedName>
        <fullName evidence="7">(apollo) hypothetical protein</fullName>
    </submittedName>
</protein>
<evidence type="ECO:0000256" key="1">
    <source>
        <dbReference type="ARBA" id="ARBA00004141"/>
    </source>
</evidence>